<dbReference type="EMBL" id="WNUR01000028">
    <property type="protein sequence ID" value="MDZ7541790.1"/>
    <property type="molecule type" value="Genomic_DNA"/>
</dbReference>
<dbReference type="GO" id="GO:0008982">
    <property type="term" value="F:protein-N(PI)-phosphohistidine-sugar phosphotransferase activity"/>
    <property type="evidence" value="ECO:0007669"/>
    <property type="project" value="InterPro"/>
</dbReference>
<dbReference type="PANTHER" id="PTHR47738:SF2">
    <property type="entry name" value="PTS SYSTEM FRUCTOSE-LIKE EIIA COMPONENT"/>
    <property type="match status" value="1"/>
</dbReference>
<dbReference type="EMBL" id="WNUI01000011">
    <property type="protein sequence ID" value="MDZ4908630.1"/>
    <property type="molecule type" value="Genomic_DNA"/>
</dbReference>
<evidence type="ECO:0000256" key="5">
    <source>
        <dbReference type="ARBA" id="ARBA00022679"/>
    </source>
</evidence>
<evidence type="ECO:0000313" key="9">
    <source>
        <dbReference type="EMBL" id="MDZ7541790.1"/>
    </source>
</evidence>
<dbReference type="InterPro" id="IPR016152">
    <property type="entry name" value="PTrfase/Anion_transptr"/>
</dbReference>
<evidence type="ECO:0000256" key="1">
    <source>
        <dbReference type="ARBA" id="ARBA00004496"/>
    </source>
</evidence>
<dbReference type="InterPro" id="IPR002178">
    <property type="entry name" value="PTS_EIIA_type-2_dom"/>
</dbReference>
<dbReference type="AlphaFoldDB" id="A0AAW9I3X1"/>
<dbReference type="Proteomes" id="UP001288778">
    <property type="component" value="Unassembled WGS sequence"/>
</dbReference>
<dbReference type="Gene3D" id="3.40.930.10">
    <property type="entry name" value="Mannitol-specific EII, Chain A"/>
    <property type="match status" value="1"/>
</dbReference>
<keyword evidence="3" id="KW-0597">Phosphoprotein</keyword>
<feature type="domain" description="PTS EIIA type-2" evidence="7">
    <location>
        <begin position="4"/>
        <end position="147"/>
    </location>
</feature>
<dbReference type="NCBIfam" id="TIGR00848">
    <property type="entry name" value="fruA"/>
    <property type="match status" value="1"/>
</dbReference>
<keyword evidence="5" id="KW-0808">Transferase</keyword>
<dbReference type="InterPro" id="IPR051541">
    <property type="entry name" value="PTS_SugarTrans_NitroReg"/>
</dbReference>
<evidence type="ECO:0000256" key="6">
    <source>
        <dbReference type="ARBA" id="ARBA00022683"/>
    </source>
</evidence>
<dbReference type="InterPro" id="IPR004715">
    <property type="entry name" value="PTS_IIA_fruc"/>
</dbReference>
<reference evidence="8" key="1">
    <citation type="submission" date="2019-11" db="EMBL/GenBank/DDBJ databases">
        <title>Characterization of Clostridium perfringens isolates from swine manure treated agricultural soils.</title>
        <authorList>
            <person name="Wushke S.T."/>
        </authorList>
    </citation>
    <scope>NUCLEOTIDE SEQUENCE</scope>
    <source>
        <strain evidence="9">X62</strain>
        <strain evidence="8">X94</strain>
    </source>
</reference>
<proteinExistence type="predicted"/>
<evidence type="ECO:0000313" key="8">
    <source>
        <dbReference type="EMBL" id="MDZ4908630.1"/>
    </source>
</evidence>
<sequence length="147" mass="16868">MLKELVRIENINLDLKGTTKDMVFDEMINMLDNNEVILDRENFKKDIYHRESLSNTGIGFGIGIPHSKSNFVKKSSIAIGISKKGIEYNSIDGNKVNLVFMLAIKNDDSNLHLIALATISRKLMHEDFRERLLNANSREEIMRVLFK</sequence>
<keyword evidence="2" id="KW-0813">Transport</keyword>
<organism evidence="8 10">
    <name type="scientific">Clostridium perfringens</name>
    <dbReference type="NCBI Taxonomy" id="1502"/>
    <lineage>
        <taxon>Bacteria</taxon>
        <taxon>Bacillati</taxon>
        <taxon>Bacillota</taxon>
        <taxon>Clostridia</taxon>
        <taxon>Eubacteriales</taxon>
        <taxon>Clostridiaceae</taxon>
        <taxon>Clostridium</taxon>
    </lineage>
</organism>
<dbReference type="Proteomes" id="UP001288944">
    <property type="component" value="Unassembled WGS sequence"/>
</dbReference>
<gene>
    <name evidence="8" type="ORF">GNF68_06045</name>
    <name evidence="9" type="ORF">GNF83_11105</name>
</gene>
<comment type="subcellular location">
    <subcellularLocation>
        <location evidence="1">Cytoplasm</location>
    </subcellularLocation>
</comment>
<dbReference type="FunFam" id="3.40.930.10:FF:000009">
    <property type="entry name" value="PTS system, fructose specific IIABC component"/>
    <property type="match status" value="1"/>
</dbReference>
<dbReference type="PROSITE" id="PS51094">
    <property type="entry name" value="PTS_EIIA_TYPE_2"/>
    <property type="match status" value="1"/>
</dbReference>
<accession>A0AAW9I3X1</accession>
<name>A0AAW9I3X1_CLOPF</name>
<dbReference type="GO" id="GO:0005737">
    <property type="term" value="C:cytoplasm"/>
    <property type="evidence" value="ECO:0007669"/>
    <property type="project" value="UniProtKB-SubCell"/>
</dbReference>
<dbReference type="GO" id="GO:0009401">
    <property type="term" value="P:phosphoenolpyruvate-dependent sugar phosphotransferase system"/>
    <property type="evidence" value="ECO:0007669"/>
    <property type="project" value="UniProtKB-KW"/>
</dbReference>
<evidence type="ECO:0000313" key="10">
    <source>
        <dbReference type="Proteomes" id="UP001288778"/>
    </source>
</evidence>
<keyword evidence="4" id="KW-0762">Sugar transport</keyword>
<evidence type="ECO:0000256" key="3">
    <source>
        <dbReference type="ARBA" id="ARBA00022553"/>
    </source>
</evidence>
<evidence type="ECO:0000256" key="2">
    <source>
        <dbReference type="ARBA" id="ARBA00022448"/>
    </source>
</evidence>
<protein>
    <submittedName>
        <fullName evidence="8">PTS fructose transporter subunit IIA</fullName>
    </submittedName>
</protein>
<dbReference type="PANTHER" id="PTHR47738">
    <property type="entry name" value="PTS SYSTEM FRUCTOSE-LIKE EIIA COMPONENT-RELATED"/>
    <property type="match status" value="1"/>
</dbReference>
<dbReference type="CDD" id="cd00211">
    <property type="entry name" value="PTS_IIA_fru"/>
    <property type="match status" value="1"/>
</dbReference>
<evidence type="ECO:0000256" key="4">
    <source>
        <dbReference type="ARBA" id="ARBA00022597"/>
    </source>
</evidence>
<comment type="caution">
    <text evidence="8">The sequence shown here is derived from an EMBL/GenBank/DDBJ whole genome shotgun (WGS) entry which is preliminary data.</text>
</comment>
<dbReference type="RefSeq" id="WP_198613628.1">
    <property type="nucleotide sequence ID" value="NZ_CATNWK010000001.1"/>
</dbReference>
<dbReference type="GO" id="GO:0016020">
    <property type="term" value="C:membrane"/>
    <property type="evidence" value="ECO:0007669"/>
    <property type="project" value="InterPro"/>
</dbReference>
<keyword evidence="6" id="KW-0598">Phosphotransferase system</keyword>
<evidence type="ECO:0000259" key="7">
    <source>
        <dbReference type="PROSITE" id="PS51094"/>
    </source>
</evidence>
<dbReference type="SUPFAM" id="SSF55804">
    <property type="entry name" value="Phoshotransferase/anion transport protein"/>
    <property type="match status" value="1"/>
</dbReference>
<dbReference type="Pfam" id="PF00359">
    <property type="entry name" value="PTS_EIIA_2"/>
    <property type="match status" value="1"/>
</dbReference>